<dbReference type="GeneTree" id="ENSGT00390000012368"/>
<sequence length="301" mass="33190">MSADHPGRPPAPPPPPPPPRVAHASGPKKKLYQALAEGKAPVEGDHKEALLLLKQRDGDYRKDLQWVLFNRYVPSMIQDGPQCGLVALWMGAQLLWPPRDVPLEAVVQRARASGYTAQGEMFSARDMALLAEELYGCEAELLKGGMDGDNARLMLKHLAHGQPALVPYDEDFNHEPCQRCGHRAHWAVASGVLVGVSFGTLDNKKVWSDPTLPWVLLARHGDADLLSWSLDSMQEVYVLAKQGKSLRYQLWHLETVAQSNAQLRELDPHRANDGTHYVLPPGGVEEGLAGKVVLLHTRAKT</sequence>
<reference evidence="12" key="3">
    <citation type="submission" date="2025-09" db="UniProtKB">
        <authorList>
            <consortium name="Ensembl"/>
        </authorList>
    </citation>
    <scope>IDENTIFICATION</scope>
</reference>
<evidence type="ECO:0000313" key="12">
    <source>
        <dbReference type="Ensembl" id="ENSDCDP00010030972.1"/>
    </source>
</evidence>
<evidence type="ECO:0000256" key="6">
    <source>
        <dbReference type="ARBA" id="ARBA00034908"/>
    </source>
</evidence>
<dbReference type="GO" id="GO:0006508">
    <property type="term" value="P:proteolysis"/>
    <property type="evidence" value="ECO:0007669"/>
    <property type="project" value="UniProtKB-KW"/>
</dbReference>
<evidence type="ECO:0000256" key="3">
    <source>
        <dbReference type="ARBA" id="ARBA00022801"/>
    </source>
</evidence>
<keyword evidence="3" id="KW-0378">Hydrolase</keyword>
<evidence type="ECO:0000256" key="8">
    <source>
        <dbReference type="ARBA" id="ARBA00049041"/>
    </source>
</evidence>
<keyword evidence="2" id="KW-0645">Protease</keyword>
<comment type="catalytic activity">
    <reaction evidence="9">
        <text>N-terminal N(alpha)-acetyl-L-methionyl-L-aspartyl-[protein] + H2O = N-terminal L-aspartyl-[protein] + N-acetyl-L-methionine</text>
        <dbReference type="Rhea" id="RHEA:74571"/>
        <dbReference type="Rhea" id="RHEA-COMP:12669"/>
        <dbReference type="Rhea" id="RHEA-COMP:12693"/>
        <dbReference type="ChEBI" id="CHEBI:15377"/>
        <dbReference type="ChEBI" id="CHEBI:64720"/>
        <dbReference type="ChEBI" id="CHEBI:71670"/>
        <dbReference type="ChEBI" id="CHEBI:133063"/>
    </reaction>
    <physiologicalReaction direction="left-to-right" evidence="9">
        <dbReference type="Rhea" id="RHEA:74572"/>
    </physiologicalReaction>
</comment>
<evidence type="ECO:0000256" key="9">
    <source>
        <dbReference type="ARBA" id="ARBA00093241"/>
    </source>
</evidence>
<comment type="similarity">
    <text evidence="4">Belongs to the ACTMAP family.</text>
</comment>
<gene>
    <name evidence="12" type="primary">C19orf54</name>
</gene>
<accession>A0AAY4CD00</accession>
<comment type="catalytic activity">
    <reaction evidence="7">
        <text>N-terminal N(alpha)-acetyl-L-cysteinyl-L-glutamyl-[protein] + H2O = N-terminal L-glutamyl-[protein] + N-acetyl-L-cysteine</text>
        <dbReference type="Rhea" id="RHEA:74583"/>
        <dbReference type="Rhea" id="RHEA-COMP:12668"/>
        <dbReference type="Rhea" id="RHEA-COMP:18396"/>
        <dbReference type="ChEBI" id="CHEBI:15377"/>
        <dbReference type="ChEBI" id="CHEBI:64721"/>
        <dbReference type="ChEBI" id="CHEBI:78236"/>
        <dbReference type="ChEBI" id="CHEBI:193601"/>
    </reaction>
    <physiologicalReaction direction="left-to-right" evidence="7">
        <dbReference type="Rhea" id="RHEA:74584"/>
    </physiologicalReaction>
</comment>
<organism evidence="12 13">
    <name type="scientific">Denticeps clupeoides</name>
    <name type="common">denticle herring</name>
    <dbReference type="NCBI Taxonomy" id="299321"/>
    <lineage>
        <taxon>Eukaryota</taxon>
        <taxon>Metazoa</taxon>
        <taxon>Chordata</taxon>
        <taxon>Craniata</taxon>
        <taxon>Vertebrata</taxon>
        <taxon>Euteleostomi</taxon>
        <taxon>Actinopterygii</taxon>
        <taxon>Neopterygii</taxon>
        <taxon>Teleostei</taxon>
        <taxon>Clupei</taxon>
        <taxon>Clupeiformes</taxon>
        <taxon>Denticipitoidei</taxon>
        <taxon>Denticipitidae</taxon>
        <taxon>Denticeps</taxon>
    </lineage>
</organism>
<dbReference type="PANTHER" id="PTHR28631:SF1">
    <property type="entry name" value="ACTIN MATURATION PROTEASE"/>
    <property type="match status" value="1"/>
</dbReference>
<dbReference type="Proteomes" id="UP000694580">
    <property type="component" value="Chromosome 19"/>
</dbReference>
<dbReference type="InterPro" id="IPR040043">
    <property type="entry name" value="ACTMAP"/>
</dbReference>
<evidence type="ECO:0000256" key="7">
    <source>
        <dbReference type="ARBA" id="ARBA00047999"/>
    </source>
</evidence>
<evidence type="ECO:0000256" key="2">
    <source>
        <dbReference type="ARBA" id="ARBA00022670"/>
    </source>
</evidence>
<dbReference type="PANTHER" id="PTHR28631">
    <property type="entry name" value="UPF0692 PROTEIN C19ORF54"/>
    <property type="match status" value="1"/>
</dbReference>
<name>A0AAY4CD00_9TELE</name>
<reference evidence="12 13" key="1">
    <citation type="submission" date="2020-06" db="EMBL/GenBank/DDBJ databases">
        <authorList>
            <consortium name="Wellcome Sanger Institute Data Sharing"/>
        </authorList>
    </citation>
    <scope>NUCLEOTIDE SEQUENCE [LARGE SCALE GENOMIC DNA]</scope>
</reference>
<dbReference type="GO" id="GO:0004177">
    <property type="term" value="F:aminopeptidase activity"/>
    <property type="evidence" value="ECO:0007669"/>
    <property type="project" value="UniProtKB-KW"/>
</dbReference>
<evidence type="ECO:0000256" key="10">
    <source>
        <dbReference type="ARBA" id="ARBA00093265"/>
    </source>
</evidence>
<evidence type="ECO:0000313" key="13">
    <source>
        <dbReference type="Proteomes" id="UP000694580"/>
    </source>
</evidence>
<evidence type="ECO:0000256" key="5">
    <source>
        <dbReference type="ARBA" id="ARBA00034848"/>
    </source>
</evidence>
<dbReference type="AlphaFoldDB" id="A0AAY4CD00"/>
<keyword evidence="1" id="KW-0031">Aminopeptidase</keyword>
<comment type="catalytic activity">
    <reaction evidence="8">
        <text>N-terminal N(alpha)-acetyl-L-cysteinyl-L-aspartyl-[protein] + H2O = N-terminal L-aspartyl-[protein] + N-acetyl-L-cysteine</text>
        <dbReference type="Rhea" id="RHEA:74579"/>
        <dbReference type="Rhea" id="RHEA-COMP:12669"/>
        <dbReference type="Rhea" id="RHEA-COMP:18395"/>
        <dbReference type="ChEBI" id="CHEBI:15377"/>
        <dbReference type="ChEBI" id="CHEBI:64720"/>
        <dbReference type="ChEBI" id="CHEBI:78236"/>
        <dbReference type="ChEBI" id="CHEBI:193599"/>
    </reaction>
    <physiologicalReaction direction="left-to-right" evidence="8">
        <dbReference type="Rhea" id="RHEA:74580"/>
    </physiologicalReaction>
</comment>
<evidence type="ECO:0000256" key="11">
    <source>
        <dbReference type="SAM" id="MobiDB-lite"/>
    </source>
</evidence>
<feature type="region of interest" description="Disordered" evidence="11">
    <location>
        <begin position="1"/>
        <end position="32"/>
    </location>
</feature>
<reference evidence="12" key="2">
    <citation type="submission" date="2025-08" db="UniProtKB">
        <authorList>
            <consortium name="Ensembl"/>
        </authorList>
    </citation>
    <scope>IDENTIFICATION</scope>
</reference>
<dbReference type="Ensembl" id="ENSDCDT00010038363.1">
    <property type="protein sequence ID" value="ENSDCDP00010030972.1"/>
    <property type="gene ID" value="ENSDCDG00010019785.1"/>
</dbReference>
<dbReference type="SUPFAM" id="SSF101447">
    <property type="entry name" value="Formin homology 2 domain (FH2 domain)"/>
    <property type="match status" value="1"/>
</dbReference>
<proteinExistence type="inferred from homology"/>
<comment type="catalytic activity">
    <reaction evidence="10">
        <text>N-terminal N(alpha)-acetyl-L-methionyl-L-glutamyl-[protein] + H2O = N-terminal L-glutamyl-[protein] + N-acetyl-L-methionine</text>
        <dbReference type="Rhea" id="RHEA:74575"/>
        <dbReference type="Rhea" id="RHEA-COMP:12668"/>
        <dbReference type="Rhea" id="RHEA-COMP:12697"/>
        <dbReference type="ChEBI" id="CHEBI:15377"/>
        <dbReference type="ChEBI" id="CHEBI:64721"/>
        <dbReference type="ChEBI" id="CHEBI:71670"/>
        <dbReference type="ChEBI" id="CHEBI:133360"/>
    </reaction>
    <physiologicalReaction direction="left-to-right" evidence="10">
        <dbReference type="Rhea" id="RHEA:74576"/>
    </physiologicalReaction>
</comment>
<feature type="compositionally biased region" description="Pro residues" evidence="11">
    <location>
        <begin position="8"/>
        <end position="20"/>
    </location>
</feature>
<keyword evidence="13" id="KW-1185">Reference proteome</keyword>
<evidence type="ECO:0000256" key="1">
    <source>
        <dbReference type="ARBA" id="ARBA00022438"/>
    </source>
</evidence>
<evidence type="ECO:0000256" key="4">
    <source>
        <dbReference type="ARBA" id="ARBA00034725"/>
    </source>
</evidence>
<dbReference type="Pfam" id="PF21646">
    <property type="entry name" value="ACTMAP-like_C"/>
    <property type="match status" value="1"/>
</dbReference>
<protein>
    <recommendedName>
        <fullName evidence="5">Actin maturation protease</fullName>
    </recommendedName>
    <alternativeName>
        <fullName evidence="6">Actin aminopeptidase ACTMAP</fullName>
    </alternativeName>
</protein>